<keyword evidence="10" id="KW-1185">Reference proteome</keyword>
<dbReference type="AlphaFoldDB" id="A0A9P6FRL0"/>
<keyword evidence="5" id="KW-0067">ATP-binding</keyword>
<keyword evidence="6" id="KW-1133">Transmembrane helix</keyword>
<comment type="subcellular location">
    <subcellularLocation>
        <location evidence="1">Membrane</location>
        <topology evidence="1">Multi-pass membrane protein</topology>
    </subcellularLocation>
</comment>
<keyword evidence="3" id="KW-0812">Transmembrane</keyword>
<dbReference type="Proteomes" id="UP000780801">
    <property type="component" value="Unassembled WGS sequence"/>
</dbReference>
<feature type="domain" description="ABC transporter" evidence="8">
    <location>
        <begin position="61"/>
        <end position="320"/>
    </location>
</feature>
<dbReference type="PROSITE" id="PS50893">
    <property type="entry name" value="ABC_TRANSPORTER_2"/>
    <property type="match status" value="1"/>
</dbReference>
<dbReference type="InterPro" id="IPR003439">
    <property type="entry name" value="ABC_transporter-like_ATP-bd"/>
</dbReference>
<dbReference type="SMART" id="SM00382">
    <property type="entry name" value="AAA"/>
    <property type="match status" value="1"/>
</dbReference>
<dbReference type="GO" id="GO:0042626">
    <property type="term" value="F:ATPase-coupled transmembrane transporter activity"/>
    <property type="evidence" value="ECO:0007669"/>
    <property type="project" value="TreeGrafter"/>
</dbReference>
<dbReference type="PANTHER" id="PTHR48041:SF139">
    <property type="entry name" value="PROTEIN SCARLET"/>
    <property type="match status" value="1"/>
</dbReference>
<dbReference type="InterPro" id="IPR050352">
    <property type="entry name" value="ABCG_transporters"/>
</dbReference>
<dbReference type="GO" id="GO:0016887">
    <property type="term" value="F:ATP hydrolysis activity"/>
    <property type="evidence" value="ECO:0007669"/>
    <property type="project" value="InterPro"/>
</dbReference>
<name>A0A9P6FRL0_9FUNG</name>
<dbReference type="GO" id="GO:0016020">
    <property type="term" value="C:membrane"/>
    <property type="evidence" value="ECO:0007669"/>
    <property type="project" value="UniProtKB-SubCell"/>
</dbReference>
<evidence type="ECO:0000259" key="8">
    <source>
        <dbReference type="PROSITE" id="PS50893"/>
    </source>
</evidence>
<dbReference type="EMBL" id="JAABOA010002103">
    <property type="protein sequence ID" value="KAF9580372.1"/>
    <property type="molecule type" value="Genomic_DNA"/>
</dbReference>
<keyword evidence="4" id="KW-0547">Nucleotide-binding</keyword>
<protein>
    <recommendedName>
        <fullName evidence="8">ABC transporter domain-containing protein</fullName>
    </recommendedName>
</protein>
<evidence type="ECO:0000313" key="9">
    <source>
        <dbReference type="EMBL" id="KAF9580372.1"/>
    </source>
</evidence>
<dbReference type="OrthoDB" id="245989at2759"/>
<proteinExistence type="predicted"/>
<organism evidence="9 10">
    <name type="scientific">Lunasporangiospora selenospora</name>
    <dbReference type="NCBI Taxonomy" id="979761"/>
    <lineage>
        <taxon>Eukaryota</taxon>
        <taxon>Fungi</taxon>
        <taxon>Fungi incertae sedis</taxon>
        <taxon>Mucoromycota</taxon>
        <taxon>Mortierellomycotina</taxon>
        <taxon>Mortierellomycetes</taxon>
        <taxon>Mortierellales</taxon>
        <taxon>Mortierellaceae</taxon>
        <taxon>Lunasporangiospora</taxon>
    </lineage>
</organism>
<evidence type="ECO:0000256" key="6">
    <source>
        <dbReference type="ARBA" id="ARBA00022989"/>
    </source>
</evidence>
<dbReference type="SUPFAM" id="SSF52540">
    <property type="entry name" value="P-loop containing nucleoside triphosphate hydrolases"/>
    <property type="match status" value="1"/>
</dbReference>
<evidence type="ECO:0000256" key="4">
    <source>
        <dbReference type="ARBA" id="ARBA00022741"/>
    </source>
</evidence>
<gene>
    <name evidence="9" type="ORF">BGW38_003016</name>
</gene>
<reference evidence="9" key="1">
    <citation type="journal article" date="2020" name="Fungal Divers.">
        <title>Resolving the Mortierellaceae phylogeny through synthesis of multi-gene phylogenetics and phylogenomics.</title>
        <authorList>
            <person name="Vandepol N."/>
            <person name="Liber J."/>
            <person name="Desiro A."/>
            <person name="Na H."/>
            <person name="Kennedy M."/>
            <person name="Barry K."/>
            <person name="Grigoriev I.V."/>
            <person name="Miller A.N."/>
            <person name="O'Donnell K."/>
            <person name="Stajich J.E."/>
            <person name="Bonito G."/>
        </authorList>
    </citation>
    <scope>NUCLEOTIDE SEQUENCE</scope>
    <source>
        <strain evidence="9">KOD1015</strain>
    </source>
</reference>
<dbReference type="Gene3D" id="3.40.50.300">
    <property type="entry name" value="P-loop containing nucleotide triphosphate hydrolases"/>
    <property type="match status" value="1"/>
</dbReference>
<dbReference type="Pfam" id="PF00005">
    <property type="entry name" value="ABC_tran"/>
    <property type="match status" value="1"/>
</dbReference>
<evidence type="ECO:0000256" key="1">
    <source>
        <dbReference type="ARBA" id="ARBA00004141"/>
    </source>
</evidence>
<dbReference type="InterPro" id="IPR003593">
    <property type="entry name" value="AAA+_ATPase"/>
</dbReference>
<keyword evidence="7" id="KW-0472">Membrane</keyword>
<evidence type="ECO:0000256" key="2">
    <source>
        <dbReference type="ARBA" id="ARBA00022448"/>
    </source>
</evidence>
<dbReference type="InterPro" id="IPR027417">
    <property type="entry name" value="P-loop_NTPase"/>
</dbReference>
<evidence type="ECO:0000256" key="3">
    <source>
        <dbReference type="ARBA" id="ARBA00022692"/>
    </source>
</evidence>
<sequence length="359" mass="39431">MEKATQEQGFSQQHPGSTIHLEVKNLAVSIVSGDAPLGRLYEEIKQRTTQYIKGKNHGTATQEAEVSWTAEGVIGRGHNILKNVSMATKPGQVCLIMGSSGSGKTTLLNTLAGRMDPHGTAISDSIRMNGDQPQKYWASRQVGYIQQEEHLLPHLTVKETLSYSADFCLSPNASKAEKEDIVTSLLTDFGLQSCANVIIGETDAPDLVQTNRRGISGGERKRLSTATQLLFKPKLLFCDEVTSGLDAHSALELVKILKTYAEATSSTVVISIHQPRSEIYHLLSRSEGQLVVLSKGDVVYSGQLSEALPWFGNLGFNSYSEHMNPLDYMLHLSTVDYSSPDTEKSTRERCEMLIASWKE</sequence>
<accession>A0A9P6FRL0</accession>
<dbReference type="PANTHER" id="PTHR48041">
    <property type="entry name" value="ABC TRANSPORTER G FAMILY MEMBER 28"/>
    <property type="match status" value="1"/>
</dbReference>
<evidence type="ECO:0000256" key="5">
    <source>
        <dbReference type="ARBA" id="ARBA00022840"/>
    </source>
</evidence>
<evidence type="ECO:0000256" key="7">
    <source>
        <dbReference type="ARBA" id="ARBA00023136"/>
    </source>
</evidence>
<comment type="caution">
    <text evidence="9">The sequence shown here is derived from an EMBL/GenBank/DDBJ whole genome shotgun (WGS) entry which is preliminary data.</text>
</comment>
<keyword evidence="2" id="KW-0813">Transport</keyword>
<evidence type="ECO:0000313" key="10">
    <source>
        <dbReference type="Proteomes" id="UP000780801"/>
    </source>
</evidence>
<dbReference type="GO" id="GO:0005524">
    <property type="term" value="F:ATP binding"/>
    <property type="evidence" value="ECO:0007669"/>
    <property type="project" value="UniProtKB-KW"/>
</dbReference>